<dbReference type="InterPro" id="IPR011990">
    <property type="entry name" value="TPR-like_helical_dom_sf"/>
</dbReference>
<reference evidence="9 10" key="1">
    <citation type="submission" date="2021-05" db="EMBL/GenBank/DDBJ databases">
        <title>A Polyphasic approach of four new species of the genus Ohtaekwangia: Ohtaekwangia histidinii sp. nov., Ohtaekwangia cretensis sp. nov., Ohtaekwangia indiensis sp. nov., Ohtaekwangia reichenbachii sp. nov. from diverse environment.</title>
        <authorList>
            <person name="Octaviana S."/>
        </authorList>
    </citation>
    <scope>NUCLEOTIDE SEQUENCE [LARGE SCALE GENOMIC DNA]</scope>
    <source>
        <strain evidence="9 10">PWU20</strain>
    </source>
</reference>
<dbReference type="Pfam" id="PF07676">
    <property type="entry name" value="PD40"/>
    <property type="match status" value="3"/>
</dbReference>
<dbReference type="SUPFAM" id="SSF48452">
    <property type="entry name" value="TPR-like"/>
    <property type="match status" value="1"/>
</dbReference>
<dbReference type="SUPFAM" id="SSF82171">
    <property type="entry name" value="DPP6 N-terminal domain-like"/>
    <property type="match status" value="1"/>
</dbReference>
<feature type="repeat" description="TPR" evidence="4">
    <location>
        <begin position="21"/>
        <end position="54"/>
    </location>
</feature>
<dbReference type="SMART" id="SM00028">
    <property type="entry name" value="TPR"/>
    <property type="match status" value="3"/>
</dbReference>
<feature type="domain" description="OmpA-like" evidence="8">
    <location>
        <begin position="632"/>
        <end position="748"/>
    </location>
</feature>
<sequence length="750" mass="83501">MRKVVTIFLFLLVNCVWAQDFKSLMDKGDKLIAKKDYENALKIYENAYNLASDNAEVNFKLGLCYLHSEKKSRSVPYLERAYRSNAEIDADIDYHLGMAYQYDHQYSKASHHYNEFKTKNKKLAHIADNKIAECVTGDSLSKHPAYVVLENLGGDVNSIHHDYSPLVSSDGSTLIFTSNRSTDEYKLKSGTNYEDIYISTRQGDSWSIPQKISSNINAKYNDAAASLSHDGKTLFLYYEEGAGDIYVSKLEGSEWTKPVPLNRNINTPLFWETSACISADGKKLYFTSNRPGGKGELDIYVSELDSKGEWGRAVNLGPTINTRGNEDSPFIHSDGVTLFFSSDGHPTMGSNDIFKSEFKDGKWTRPINMGHPINSIEYDGFFTLSDDKKTGYFSAMREDGLGNADLYRIRFVDPPKQIQRDVIPETAPVIADVKKEETKPVESPVVQPQPATVTASQETQPIVVATTQETKPVELPQETKSESPPVAEPKSEVAQERKSIDPPIVQEIKPQSAALAKAEAETRQDQFIDPIIEEHKNKKIVTVLKGKVIDELSSAPLPATITLVDNETNRTISRIKANTETGDFELVIPHGGNYGVATEVSGYLFNSINFSVPQFAEYQEIDTHILMVKAEVGSKVVLKNIFFDTGKADLRAESLSELENIRELLIANPHLKVQINGHTDNTGNAATNVTLSLNRAEAVVNYLIDKGIDTSRLSAKGFGSERPLVSNDDEQEGREINRRTEIEIIEATRG</sequence>
<feature type="chain" id="PRO_5047212600" evidence="7">
    <location>
        <begin position="19"/>
        <end position="750"/>
    </location>
</feature>
<feature type="region of interest" description="Disordered" evidence="6">
    <location>
        <begin position="468"/>
        <end position="498"/>
    </location>
</feature>
<dbReference type="InterPro" id="IPR050330">
    <property type="entry name" value="Bact_OuterMem_StrucFunc"/>
</dbReference>
<dbReference type="InterPro" id="IPR006665">
    <property type="entry name" value="OmpA-like"/>
</dbReference>
<dbReference type="Gene3D" id="1.25.40.10">
    <property type="entry name" value="Tetratricopeptide repeat domain"/>
    <property type="match status" value="1"/>
</dbReference>
<dbReference type="InterPro" id="IPR011659">
    <property type="entry name" value="WD40"/>
</dbReference>
<feature type="signal peptide" evidence="7">
    <location>
        <begin position="1"/>
        <end position="18"/>
    </location>
</feature>
<dbReference type="InterPro" id="IPR011042">
    <property type="entry name" value="6-blade_b-propeller_TolB-like"/>
</dbReference>
<evidence type="ECO:0000256" key="7">
    <source>
        <dbReference type="SAM" id="SignalP"/>
    </source>
</evidence>
<dbReference type="PRINTS" id="PR01021">
    <property type="entry name" value="OMPADOMAIN"/>
</dbReference>
<keyword evidence="10" id="KW-1185">Reference proteome</keyword>
<evidence type="ECO:0000256" key="3">
    <source>
        <dbReference type="ARBA" id="ARBA00023237"/>
    </source>
</evidence>
<dbReference type="SUPFAM" id="SSF103088">
    <property type="entry name" value="OmpA-like"/>
    <property type="match status" value="1"/>
</dbReference>
<dbReference type="PANTHER" id="PTHR30329">
    <property type="entry name" value="STATOR ELEMENT OF FLAGELLAR MOTOR COMPLEX"/>
    <property type="match status" value="1"/>
</dbReference>
<dbReference type="Proteomes" id="UP000772618">
    <property type="component" value="Unassembled WGS sequence"/>
</dbReference>
<keyword evidence="7" id="KW-0732">Signal</keyword>
<comment type="caution">
    <text evidence="9">The sequence shown here is derived from an EMBL/GenBank/DDBJ whole genome shotgun (WGS) entry which is preliminary data.</text>
</comment>
<dbReference type="RefSeq" id="WP_254155827.1">
    <property type="nucleotide sequence ID" value="NZ_JAHESD010000066.1"/>
</dbReference>
<dbReference type="Gene3D" id="2.120.10.30">
    <property type="entry name" value="TolB, C-terminal domain"/>
    <property type="match status" value="2"/>
</dbReference>
<dbReference type="Pfam" id="PF00691">
    <property type="entry name" value="OmpA"/>
    <property type="match status" value="1"/>
</dbReference>
<evidence type="ECO:0000259" key="8">
    <source>
        <dbReference type="PROSITE" id="PS51123"/>
    </source>
</evidence>
<evidence type="ECO:0000256" key="4">
    <source>
        <dbReference type="PROSITE-ProRule" id="PRU00339"/>
    </source>
</evidence>
<dbReference type="PROSITE" id="PS51123">
    <property type="entry name" value="OMPA_2"/>
    <property type="match status" value="1"/>
</dbReference>
<keyword evidence="2 5" id="KW-0472">Membrane</keyword>
<dbReference type="InterPro" id="IPR006664">
    <property type="entry name" value="OMP_bac"/>
</dbReference>
<evidence type="ECO:0000256" key="6">
    <source>
        <dbReference type="SAM" id="MobiDB-lite"/>
    </source>
</evidence>
<evidence type="ECO:0000256" key="1">
    <source>
        <dbReference type="ARBA" id="ARBA00004442"/>
    </source>
</evidence>
<dbReference type="CDD" id="cd07185">
    <property type="entry name" value="OmpA_C-like"/>
    <property type="match status" value="1"/>
</dbReference>
<organism evidence="9 10">
    <name type="scientific">Chryseosolibacter indicus</name>
    <dbReference type="NCBI Taxonomy" id="2782351"/>
    <lineage>
        <taxon>Bacteria</taxon>
        <taxon>Pseudomonadati</taxon>
        <taxon>Bacteroidota</taxon>
        <taxon>Cytophagia</taxon>
        <taxon>Cytophagales</taxon>
        <taxon>Chryseotaleaceae</taxon>
        <taxon>Chryseosolibacter</taxon>
    </lineage>
</organism>
<keyword evidence="4" id="KW-0802">TPR repeat</keyword>
<evidence type="ECO:0000256" key="2">
    <source>
        <dbReference type="ARBA" id="ARBA00023136"/>
    </source>
</evidence>
<gene>
    <name evidence="9" type="ORF">KK060_20845</name>
</gene>
<dbReference type="EMBL" id="JAHESD010000066">
    <property type="protein sequence ID" value="MBT1705751.1"/>
    <property type="molecule type" value="Genomic_DNA"/>
</dbReference>
<proteinExistence type="predicted"/>
<dbReference type="PANTHER" id="PTHR30329:SF21">
    <property type="entry name" value="LIPOPROTEIN YIAD-RELATED"/>
    <property type="match status" value="1"/>
</dbReference>
<accession>A0ABS5W0E5</accession>
<dbReference type="Gene3D" id="3.30.1330.60">
    <property type="entry name" value="OmpA-like domain"/>
    <property type="match status" value="1"/>
</dbReference>
<keyword evidence="3" id="KW-0998">Cell outer membrane</keyword>
<evidence type="ECO:0000313" key="10">
    <source>
        <dbReference type="Proteomes" id="UP000772618"/>
    </source>
</evidence>
<evidence type="ECO:0000256" key="5">
    <source>
        <dbReference type="PROSITE-ProRule" id="PRU00473"/>
    </source>
</evidence>
<evidence type="ECO:0000313" key="9">
    <source>
        <dbReference type="EMBL" id="MBT1705751.1"/>
    </source>
</evidence>
<name>A0ABS5W0E5_9BACT</name>
<protein>
    <submittedName>
        <fullName evidence="9">PD40 domain-containing protein</fullName>
    </submittedName>
</protein>
<dbReference type="PROSITE" id="PS50005">
    <property type="entry name" value="TPR"/>
    <property type="match status" value="1"/>
</dbReference>
<dbReference type="InterPro" id="IPR036737">
    <property type="entry name" value="OmpA-like_sf"/>
</dbReference>
<comment type="subcellular location">
    <subcellularLocation>
        <location evidence="1">Cell outer membrane</location>
    </subcellularLocation>
</comment>
<dbReference type="InterPro" id="IPR019734">
    <property type="entry name" value="TPR_rpt"/>
</dbReference>
<feature type="compositionally biased region" description="Basic and acidic residues" evidence="6">
    <location>
        <begin position="489"/>
        <end position="498"/>
    </location>
</feature>